<dbReference type="AlphaFoldDB" id="A0A3S5CJ49"/>
<evidence type="ECO:0000259" key="2">
    <source>
        <dbReference type="Pfam" id="PF00171"/>
    </source>
</evidence>
<protein>
    <recommendedName>
        <fullName evidence="2">Aldehyde dehydrogenase domain-containing protein</fullName>
    </recommendedName>
</protein>
<dbReference type="PANTHER" id="PTHR43353:SF5">
    <property type="entry name" value="SUCCINATE-SEMIALDEHYDE DEHYDROGENASE, MITOCHONDRIAL"/>
    <property type="match status" value="1"/>
</dbReference>
<gene>
    <name evidence="3" type="ORF">PXEA_LOCUS5871</name>
</gene>
<dbReference type="Gene3D" id="3.40.309.10">
    <property type="entry name" value="Aldehyde Dehydrogenase, Chain A, domain 2"/>
    <property type="match status" value="1"/>
</dbReference>
<evidence type="ECO:0000256" key="1">
    <source>
        <dbReference type="ARBA" id="ARBA00023002"/>
    </source>
</evidence>
<dbReference type="InterPro" id="IPR016162">
    <property type="entry name" value="Ald_DH_N"/>
</dbReference>
<dbReference type="InterPro" id="IPR016163">
    <property type="entry name" value="Ald_DH_C"/>
</dbReference>
<dbReference type="GO" id="GO:0016620">
    <property type="term" value="F:oxidoreductase activity, acting on the aldehyde or oxo group of donors, NAD or NADP as acceptor"/>
    <property type="evidence" value="ECO:0007669"/>
    <property type="project" value="InterPro"/>
</dbReference>
<dbReference type="Pfam" id="PF00171">
    <property type="entry name" value="Aldedh"/>
    <property type="match status" value="1"/>
</dbReference>
<evidence type="ECO:0000313" key="4">
    <source>
        <dbReference type="Proteomes" id="UP000784294"/>
    </source>
</evidence>
<organism evidence="3 4">
    <name type="scientific">Protopolystoma xenopodis</name>
    <dbReference type="NCBI Taxonomy" id="117903"/>
    <lineage>
        <taxon>Eukaryota</taxon>
        <taxon>Metazoa</taxon>
        <taxon>Spiralia</taxon>
        <taxon>Lophotrochozoa</taxon>
        <taxon>Platyhelminthes</taxon>
        <taxon>Monogenea</taxon>
        <taxon>Polyopisthocotylea</taxon>
        <taxon>Polystomatidea</taxon>
        <taxon>Polystomatidae</taxon>
        <taxon>Protopolystoma</taxon>
    </lineage>
</organism>
<dbReference type="InterPro" id="IPR015590">
    <property type="entry name" value="Aldehyde_DH_dom"/>
</dbReference>
<evidence type="ECO:0000313" key="3">
    <source>
        <dbReference type="EMBL" id="VEL12431.1"/>
    </source>
</evidence>
<dbReference type="OrthoDB" id="310895at2759"/>
<keyword evidence="4" id="KW-1185">Reference proteome</keyword>
<dbReference type="SUPFAM" id="SSF53720">
    <property type="entry name" value="ALDH-like"/>
    <property type="match status" value="1"/>
</dbReference>
<dbReference type="InterPro" id="IPR050740">
    <property type="entry name" value="Aldehyde_DH_Superfamily"/>
</dbReference>
<dbReference type="InterPro" id="IPR016161">
    <property type="entry name" value="Ald_DH/histidinol_DH"/>
</dbReference>
<keyword evidence="1" id="KW-0560">Oxidoreductase</keyword>
<feature type="domain" description="Aldehyde dehydrogenase" evidence="2">
    <location>
        <begin position="2"/>
        <end position="144"/>
    </location>
</feature>
<dbReference type="Gene3D" id="3.40.605.10">
    <property type="entry name" value="Aldehyde Dehydrogenase, Chain A, domain 1"/>
    <property type="match status" value="1"/>
</dbReference>
<proteinExistence type="predicted"/>
<comment type="caution">
    <text evidence="3">The sequence shown here is derived from an EMBL/GenBank/DDBJ whole genome shotgun (WGS) entry which is preliminary data.</text>
</comment>
<dbReference type="EMBL" id="CAAALY010014746">
    <property type="protein sequence ID" value="VEL12431.1"/>
    <property type="molecule type" value="Genomic_DNA"/>
</dbReference>
<dbReference type="PANTHER" id="PTHR43353">
    <property type="entry name" value="SUCCINATE-SEMIALDEHYDE DEHYDROGENASE, MITOCHONDRIAL"/>
    <property type="match status" value="1"/>
</dbReference>
<sequence>MHVERLISASVASGAEVRIGGNRHVSDTGKGFFFQPTVLASCTPEMPCCQEEIFGPVVPVIKFTDEAEVIHLANSTQYGLAGYMFTCDLAQAWRVSEHLQVGMLGVNTGRFSAAELPFGGIKYSGIGREGGPCALEQFMDTRSIVWH</sequence>
<dbReference type="Proteomes" id="UP000784294">
    <property type="component" value="Unassembled WGS sequence"/>
</dbReference>
<reference evidence="3" key="1">
    <citation type="submission" date="2018-11" db="EMBL/GenBank/DDBJ databases">
        <authorList>
            <consortium name="Pathogen Informatics"/>
        </authorList>
    </citation>
    <scope>NUCLEOTIDE SEQUENCE</scope>
</reference>
<name>A0A3S5CJ49_9PLAT</name>
<accession>A0A3S5CJ49</accession>